<evidence type="ECO:0000256" key="1">
    <source>
        <dbReference type="SAM" id="MobiDB-lite"/>
    </source>
</evidence>
<proteinExistence type="predicted"/>
<feature type="transmembrane region" description="Helical" evidence="2">
    <location>
        <begin position="6"/>
        <end position="29"/>
    </location>
</feature>
<dbReference type="RefSeq" id="WP_075739504.1">
    <property type="nucleotide sequence ID" value="NZ_CP016076.1"/>
</dbReference>
<keyword evidence="2" id="KW-0472">Membrane</keyword>
<dbReference type="EMBL" id="CP016076">
    <property type="protein sequence ID" value="APU13383.1"/>
    <property type="molecule type" value="Genomic_DNA"/>
</dbReference>
<dbReference type="Proteomes" id="UP000185511">
    <property type="component" value="Chromosome"/>
</dbReference>
<reference evidence="4" key="1">
    <citation type="submission" date="2016-06" db="EMBL/GenBank/DDBJ databases">
        <title>Complete genome sequence of Actinoalloteichus fjordicus DSM 46855 (=ADI127-17), type strain of the new species Actinoalloteichus fjordicus.</title>
        <authorList>
            <person name="Ruckert C."/>
            <person name="Nouioui I."/>
            <person name="Willmese J."/>
            <person name="van Wezel G."/>
            <person name="Klenk H.-P."/>
            <person name="Kalinowski J."/>
            <person name="Zotchev S.B."/>
        </authorList>
    </citation>
    <scope>NUCLEOTIDE SEQUENCE [LARGE SCALE GENOMIC DNA]</scope>
    <source>
        <strain evidence="4">ADI127-7</strain>
    </source>
</reference>
<evidence type="ECO:0000256" key="2">
    <source>
        <dbReference type="SAM" id="Phobius"/>
    </source>
</evidence>
<organism evidence="3 4">
    <name type="scientific">Actinoalloteichus fjordicus</name>
    <dbReference type="NCBI Taxonomy" id="1612552"/>
    <lineage>
        <taxon>Bacteria</taxon>
        <taxon>Bacillati</taxon>
        <taxon>Actinomycetota</taxon>
        <taxon>Actinomycetes</taxon>
        <taxon>Pseudonocardiales</taxon>
        <taxon>Pseudonocardiaceae</taxon>
        <taxon>Actinoalloteichus</taxon>
    </lineage>
</organism>
<accession>A0AAC9L8K1</accession>
<keyword evidence="2" id="KW-0812">Transmembrane</keyword>
<feature type="region of interest" description="Disordered" evidence="1">
    <location>
        <begin position="71"/>
        <end position="106"/>
    </location>
</feature>
<name>A0AAC9L8K1_9PSEU</name>
<dbReference type="AlphaFoldDB" id="A0AAC9L8K1"/>
<sequence length="134" mass="15030">MRFIDDHLFATLTAVGASLLVFGVFDLAWRRWRESHPRRRPPSRKDWRRIRAVEERLRAAHVIARVRAEAASAEVEAEAPARRESPSRRRAAQYSAPPIPSSRTVAVDSTQIRLSTPVPAVPAGWVHAFSGSLT</sequence>
<keyword evidence="2" id="KW-1133">Transmembrane helix</keyword>
<gene>
    <name evidence="3" type="ORF">UA74_06550</name>
</gene>
<evidence type="ECO:0000313" key="4">
    <source>
        <dbReference type="Proteomes" id="UP000185511"/>
    </source>
</evidence>
<keyword evidence="4" id="KW-1185">Reference proteome</keyword>
<dbReference type="KEGG" id="acad:UA74_06550"/>
<protein>
    <submittedName>
        <fullName evidence="3">Uncharacterized protein</fullName>
    </submittedName>
</protein>
<evidence type="ECO:0000313" key="3">
    <source>
        <dbReference type="EMBL" id="APU13383.1"/>
    </source>
</evidence>